<evidence type="ECO:0000259" key="4">
    <source>
        <dbReference type="Pfam" id="PF24652"/>
    </source>
</evidence>
<keyword evidence="1" id="KW-0175">Coiled coil</keyword>
<dbReference type="VEuPathDB" id="AmoebaDB:NF0037020"/>
<organism evidence="6 7">
    <name type="scientific">Naegleria fowleri</name>
    <name type="common">Brain eating amoeba</name>
    <dbReference type="NCBI Taxonomy" id="5763"/>
    <lineage>
        <taxon>Eukaryota</taxon>
        <taxon>Discoba</taxon>
        <taxon>Heterolobosea</taxon>
        <taxon>Tetramitia</taxon>
        <taxon>Eutetramitia</taxon>
        <taxon>Vahlkampfiidae</taxon>
        <taxon>Naegleria</taxon>
    </lineage>
</organism>
<evidence type="ECO:0000259" key="5">
    <source>
        <dbReference type="Pfam" id="PF24656"/>
    </source>
</evidence>
<dbReference type="InterPro" id="IPR052434">
    <property type="entry name" value="Tectonic-like_complex_comp"/>
</dbReference>
<feature type="compositionally biased region" description="Low complexity" evidence="2">
    <location>
        <begin position="33"/>
        <end position="49"/>
    </location>
</feature>
<dbReference type="PANTHER" id="PTHR20837">
    <property type="entry name" value="CENTROSOMAL PROTEIN-RELATED"/>
    <property type="match status" value="1"/>
</dbReference>
<keyword evidence="7" id="KW-1185">Reference proteome</keyword>
<dbReference type="VEuPathDB" id="AmoebaDB:FDP41_007991"/>
<feature type="domain" description="CC2D2A N-terminal C2" evidence="3">
    <location>
        <begin position="616"/>
        <end position="788"/>
    </location>
</feature>
<dbReference type="Gene3D" id="3.10.620.30">
    <property type="match status" value="1"/>
</dbReference>
<feature type="coiled-coil region" evidence="1">
    <location>
        <begin position="432"/>
        <end position="486"/>
    </location>
</feature>
<dbReference type="GO" id="GO:1904491">
    <property type="term" value="P:protein localization to ciliary transition zone"/>
    <property type="evidence" value="ECO:0007669"/>
    <property type="project" value="TreeGrafter"/>
</dbReference>
<dbReference type="PANTHER" id="PTHR20837:SF0">
    <property type="entry name" value="COILED-COIL AND C2 DOMAIN-CONTAINING PROTEIN 2A"/>
    <property type="match status" value="1"/>
</dbReference>
<evidence type="ECO:0000256" key="2">
    <source>
        <dbReference type="SAM" id="MobiDB-lite"/>
    </source>
</evidence>
<dbReference type="OMA" id="NADNIWF"/>
<feature type="region of interest" description="Disordered" evidence="2">
    <location>
        <begin position="1"/>
        <end position="180"/>
    </location>
</feature>
<evidence type="ECO:0000256" key="1">
    <source>
        <dbReference type="SAM" id="Coils"/>
    </source>
</evidence>
<dbReference type="EMBL" id="VFQX01000004">
    <property type="protein sequence ID" value="KAF0984076.1"/>
    <property type="molecule type" value="Genomic_DNA"/>
</dbReference>
<comment type="caution">
    <text evidence="6">The sequence shown here is derived from an EMBL/GenBank/DDBJ whole genome shotgun (WGS) entry which is preliminary data.</text>
</comment>
<feature type="compositionally biased region" description="Basic and acidic residues" evidence="2">
    <location>
        <begin position="82"/>
        <end position="98"/>
    </location>
</feature>
<dbReference type="GO" id="GO:0035869">
    <property type="term" value="C:ciliary transition zone"/>
    <property type="evidence" value="ECO:0007669"/>
    <property type="project" value="TreeGrafter"/>
</dbReference>
<dbReference type="GeneID" id="68115209"/>
<feature type="domain" description="CEP76/DRC7 peptidase-like" evidence="5">
    <location>
        <begin position="1317"/>
        <end position="1447"/>
    </location>
</feature>
<dbReference type="RefSeq" id="XP_044568789.1">
    <property type="nucleotide sequence ID" value="XM_044711796.1"/>
</dbReference>
<evidence type="ECO:0000313" key="7">
    <source>
        <dbReference type="Proteomes" id="UP000444721"/>
    </source>
</evidence>
<sequence>MLEDVDQVFEEHQPHSLQTKQQQDVLQREALVPSYSNSRPGSGRPSSSKPSPPRDVVVGDEGKRDHSPLTNSDMNLVNQPSRSKEDTTGDHTEDQDTTRKKKRKSRSRARRQLFESAEDDENIKNDTNLQSLAHQENSNHEQAVSITSNADGGNSLIHTSTTLNNNQDNQETNIDDNNKEDENNLVTKLLLEKEKQEVVKLAERRDPIIIKKENRKKDFLEHVTFVSEIRPVVEGVKRQMEVRVNELNKLYEIYLSRQKTKEAEECKTISEKLRQKIEKLSQEYSTIYRYFDPQEEGIFSDKKPFLLERGQHLLEHRLMREHNGISKFFDENGQLIVQLDPTNNVFTKPGEFDFDLKDNNAIGLKRTIPTKSLRSTTASKHFKIDIDIREIIFEDHPLMTEEEIVTRKILEAYNRYQELKTADKFDYYQKKILALQTELDRLRGKKDKAIKKSNPLDELSYLTKEVKEIEREMSVLRSEIKQTRTAMENEEFKEITLVNTMISNWDLLCKIRSNNRYTVTNLKMGFRTVETNKEDDSFVIQYNIEQELIEMEEDLKWKYIQQVIEYREQLIPIGEQEYSSLFLVASKKDPPKLPAFDKESERKRIIERMGMHRRYPGESIIIPEILKTEITKESELPSTEIERRNQISQLSYHVNVLVNGNFVCKTTSQQLRSDFTVNFNEIVSVSVFKWPESISLEVMQSGWLDRTISQVFVPVPGLERSGKVEMDNMKTLNFTSPVAHSPVWELQAIGVFPLSIFTPLFKSLPKPTHHTSGLVKMSIAWVKPSEDRMIEAPKPPVEKKRTDLPTARDLLNLKQITSWMESNNIDPNDPRNTGLLSMLNELDRDDLSSKGFYLAEQDDELFFFDEFNNSAYQRRLHLLKLRDEVKGKVPLPLIPLDLDQIQPRVVKSYEEKIIKSLSTEAKLSSYVNQVRRHANNAILRKAKRLVKTNIDVSQFVKEPPLPSFHHSIDAILEIFEEYRPLNPKRKQKQVPPLSEITSCNILVQITRGYNFPVRKDSHNATYRTYRQERLKNASELGLEMQMTNRMQENGATNIYEHDQATSGGNKETINYITMSKANQEQTLPDRLLSFVAVTFDGEMQRTKSVEGPFPQYNQTLTLNLQTPNNDYSTEALKLIDKEIYFDIFDEITVEGLKDERDYNAINQRAEFKWLGSYSVPFSTLFQNGKIVGTFRLKTPPLYLGYSKSVNEANAYSALTVCITLDPPLPTPEKVEDFIVTGEGPEVYSYCQWWMKVVKKSKHVKSRIVKCLVPNIEGKATLITRYITPQDPPTELQTAAELARFVSLIPVVNDSLAYGSDDTWVGSQEFLDTKAGDWEEHAILLCNYLLSIGRLAFVVLGKGVPEGETAYVLTVENSAATQHSHSYQENRKCLWLWNPVTGEKYSVDDPLCPLQEIHTIFSQSNVWVNVQKKVQPSTMKFDLNDVSQFYPLYHPTRDANKMIAKEASDPKGKIQYKKLLYTKTSNEQSIRLEQDIRRAIEEGFSKWRHKATIWDNSLSKTFKELLQSFEASKKLDQPLSEENQQQALAIVNESSAINGFPLNFAFKDIKEIVTEVRNTMVYDTYENDVKFALAVYVEPYANGVMSVWVYVASVINKRGYY</sequence>
<dbReference type="Pfam" id="PF24652">
    <property type="entry name" value="CEP76_C"/>
    <property type="match status" value="1"/>
</dbReference>
<dbReference type="InterPro" id="IPR056290">
    <property type="entry name" value="CEPT76/DRC7_peptidase-like_dom"/>
</dbReference>
<evidence type="ECO:0000313" key="6">
    <source>
        <dbReference type="EMBL" id="KAF0984076.1"/>
    </source>
</evidence>
<feature type="compositionally biased region" description="Polar residues" evidence="2">
    <location>
        <begin position="15"/>
        <end position="25"/>
    </location>
</feature>
<evidence type="ECO:0000259" key="3">
    <source>
        <dbReference type="Pfam" id="PF15625"/>
    </source>
</evidence>
<feature type="compositionally biased region" description="Polar residues" evidence="2">
    <location>
        <begin position="68"/>
        <end position="81"/>
    </location>
</feature>
<dbReference type="GO" id="GO:1905515">
    <property type="term" value="P:non-motile cilium assembly"/>
    <property type="evidence" value="ECO:0007669"/>
    <property type="project" value="TreeGrafter"/>
</dbReference>
<feature type="compositionally biased region" description="Basic residues" evidence="2">
    <location>
        <begin position="99"/>
        <end position="111"/>
    </location>
</feature>
<proteinExistence type="predicted"/>
<dbReference type="Pfam" id="PF24656">
    <property type="entry name" value="CEPT76_peptidase"/>
    <property type="match status" value="1"/>
</dbReference>
<protein>
    <submittedName>
        <fullName evidence="6">Uncharacterized protein</fullName>
    </submittedName>
</protein>
<feature type="compositionally biased region" description="Polar residues" evidence="2">
    <location>
        <begin position="125"/>
        <end position="170"/>
    </location>
</feature>
<feature type="domain" description="Centrosomal protein of 76 kDa C-terminal" evidence="4">
    <location>
        <begin position="1479"/>
        <end position="1608"/>
    </location>
</feature>
<reference evidence="6 7" key="1">
    <citation type="journal article" date="2019" name="Sci. Rep.">
        <title>Nanopore sequencing improves the draft genome of the human pathogenic amoeba Naegleria fowleri.</title>
        <authorList>
            <person name="Liechti N."/>
            <person name="Schurch N."/>
            <person name="Bruggmann R."/>
            <person name="Wittwer M."/>
        </authorList>
    </citation>
    <scope>NUCLEOTIDE SEQUENCE [LARGE SCALE GENOMIC DNA]</scope>
    <source>
        <strain evidence="6 7">ATCC 30894</strain>
    </source>
</reference>
<dbReference type="VEuPathDB" id="AmoebaDB:NfTy_004360"/>
<accession>A0A6A5C8J1</accession>
<dbReference type="Proteomes" id="UP000444721">
    <property type="component" value="Unassembled WGS sequence"/>
</dbReference>
<name>A0A6A5C8J1_NAEFO</name>
<dbReference type="OrthoDB" id="2162143at2759"/>
<dbReference type="InterPro" id="IPR028928">
    <property type="entry name" value="CC2D2AN-C2"/>
</dbReference>
<dbReference type="InterPro" id="IPR056288">
    <property type="entry name" value="CEP76_C"/>
</dbReference>
<gene>
    <name evidence="6" type="ORF">FDP41_007991</name>
</gene>
<dbReference type="Pfam" id="PF15625">
    <property type="entry name" value="CC2D2AN-C2"/>
    <property type="match status" value="1"/>
</dbReference>